<comment type="caution">
    <text evidence="1">The sequence shown here is derived from an EMBL/GenBank/DDBJ whole genome shotgun (WGS) entry which is preliminary data.</text>
</comment>
<keyword evidence="2" id="KW-1185">Reference proteome</keyword>
<dbReference type="AlphaFoldDB" id="A0A4Y3QYW6"/>
<dbReference type="EMBL" id="BJMM01000012">
    <property type="protein sequence ID" value="GEB50451.1"/>
    <property type="molecule type" value="Genomic_DNA"/>
</dbReference>
<evidence type="ECO:0000313" key="2">
    <source>
        <dbReference type="Proteomes" id="UP000319210"/>
    </source>
</evidence>
<accession>A0A4Y3QYW6</accession>
<name>A0A4Y3QYW6_STRCI</name>
<dbReference type="RefSeq" id="WP_086814173.1">
    <property type="nucleotide sequence ID" value="NZ_BJMM01000012.1"/>
</dbReference>
<dbReference type="Proteomes" id="UP000319210">
    <property type="component" value="Unassembled WGS sequence"/>
</dbReference>
<reference evidence="1 2" key="1">
    <citation type="submission" date="2019-06" db="EMBL/GenBank/DDBJ databases">
        <title>Whole genome shotgun sequence of Streptomyces cacaoi subsp. cacaoi NBRC 12748.</title>
        <authorList>
            <person name="Hosoyama A."/>
            <person name="Uohara A."/>
            <person name="Ohji S."/>
            <person name="Ichikawa N."/>
        </authorList>
    </citation>
    <scope>NUCLEOTIDE SEQUENCE [LARGE SCALE GENOMIC DNA]</scope>
    <source>
        <strain evidence="1 2">NBRC 12748</strain>
    </source>
</reference>
<evidence type="ECO:0000313" key="1">
    <source>
        <dbReference type="EMBL" id="GEB50451.1"/>
    </source>
</evidence>
<organism evidence="1 2">
    <name type="scientific">Streptomyces cacaoi</name>
    <dbReference type="NCBI Taxonomy" id="1898"/>
    <lineage>
        <taxon>Bacteria</taxon>
        <taxon>Bacillati</taxon>
        <taxon>Actinomycetota</taxon>
        <taxon>Actinomycetes</taxon>
        <taxon>Kitasatosporales</taxon>
        <taxon>Streptomycetaceae</taxon>
        <taxon>Streptomyces</taxon>
    </lineage>
</organism>
<gene>
    <name evidence="1" type="ORF">SCA03_30020</name>
</gene>
<proteinExistence type="predicted"/>
<sequence length="327" mass="34880">MADFVYFRDGETYSAAQMSVYTDMVLTDGGGGHLLASVGHFAPRADTGSRSVVVASGTAYLALVGGGHRPLASAGGSVEVPASTGTPRRDLVVLRTDGTQVLYELIRGSGSKAPDRPAEALAVAWVDITATGQFSIRDVRFSGAYKDQFLSPAPGVVGVDWGGVLPDISLFRRGAQCVDIGTGQRWTAHDESWHTPDFGPWKEVSLVRSFTDSKAGTITPTGELYIRESSDSWQISGRVGIVYSKDEAGIAWGDYHVIGYAPESITRPIANAYAAAGQTITVNGPVCRIALRKDLSIEAATVGHVRNLYINTSLAKDPYNYDLMEVS</sequence>
<protein>
    <submittedName>
        <fullName evidence="1">Uncharacterized protein</fullName>
    </submittedName>
</protein>
<dbReference type="OrthoDB" id="4337317at2"/>